<dbReference type="PANTHER" id="PTHR24078:SF553">
    <property type="entry name" value="DNAJ HOMOLOG SUBFAMILY B MEMBER 5"/>
    <property type="match status" value="1"/>
</dbReference>
<dbReference type="InterPro" id="IPR051339">
    <property type="entry name" value="DnaJ_subfamily_B"/>
</dbReference>
<dbReference type="Gene3D" id="2.60.260.20">
    <property type="entry name" value="Urease metallochaperone UreE, N-terminal domain"/>
    <property type="match status" value="2"/>
</dbReference>
<dbReference type="InterPro" id="IPR008971">
    <property type="entry name" value="HSP40/DnaJ_pept-bd"/>
</dbReference>
<sequence>MRGDDYYAILNVNKDVKEEEVRRSYKRLAMIYHPDKNPSNPKESEEKFKQISEAYQVLGNANKRKLYDLLHGVDGLKADHNVPSPPYSTPKRTKPNPSPSPSPSASLPYKFNPKSTAEGGVLLKVPSCEHEIVFSLEDLYTGTTKRMKTEGRIYDVTRNLKLMNLKYINRRPRVMGYNFGPMIEMPEEKITIQVMPRMKNGTKIPLVEKGATVDGYKVRGDLVIIVVEKPHDIYKREGDDLVIIQHISLSEALTGVTLNVTTLDGRLLMVPITDIITPGDEVEVPDEGMPILTEPGKKGKLRIKLVVDFPISLTKEQISDSGIYSGILRDEKDVCVISYSGKITPVATSYHELQGIRRWLNQI</sequence>
<feature type="region of interest" description="Disordered" evidence="2">
    <location>
        <begin position="78"/>
        <end position="111"/>
    </location>
</feature>
<dbReference type="Gene3D" id="1.10.287.110">
    <property type="entry name" value="DnaJ domain"/>
    <property type="match status" value="1"/>
</dbReference>
<dbReference type="OrthoDB" id="550424at2759"/>
<dbReference type="GO" id="GO:0005829">
    <property type="term" value="C:cytosol"/>
    <property type="evidence" value="ECO:0007669"/>
    <property type="project" value="TreeGrafter"/>
</dbReference>
<dbReference type="CDD" id="cd06257">
    <property type="entry name" value="DnaJ"/>
    <property type="match status" value="1"/>
</dbReference>
<dbReference type="Pfam" id="PF01556">
    <property type="entry name" value="DnaJ_C"/>
    <property type="match status" value="1"/>
</dbReference>
<dbReference type="AlphaFoldDB" id="A0A7J7NP42"/>
<dbReference type="Proteomes" id="UP000541444">
    <property type="component" value="Unassembled WGS sequence"/>
</dbReference>
<dbReference type="GO" id="GO:0006457">
    <property type="term" value="P:protein folding"/>
    <property type="evidence" value="ECO:0007669"/>
    <property type="project" value="InterPro"/>
</dbReference>
<dbReference type="Pfam" id="PF00226">
    <property type="entry name" value="DnaJ"/>
    <property type="match status" value="1"/>
</dbReference>
<dbReference type="GO" id="GO:0051087">
    <property type="term" value="F:protein-folding chaperone binding"/>
    <property type="evidence" value="ECO:0007669"/>
    <property type="project" value="TreeGrafter"/>
</dbReference>
<reference evidence="4 5" key="1">
    <citation type="journal article" date="2020" name="IScience">
        <title>Genome Sequencing of the Endangered Kingdonia uniflora (Circaeasteraceae, Ranunculales) Reveals Potential Mechanisms of Evolutionary Specialization.</title>
        <authorList>
            <person name="Sun Y."/>
            <person name="Deng T."/>
            <person name="Zhang A."/>
            <person name="Moore M.J."/>
            <person name="Landis J.B."/>
            <person name="Lin N."/>
            <person name="Zhang H."/>
            <person name="Zhang X."/>
            <person name="Huang J."/>
            <person name="Zhang X."/>
            <person name="Sun H."/>
            <person name="Wang H."/>
        </authorList>
    </citation>
    <scope>NUCLEOTIDE SEQUENCE [LARGE SCALE GENOMIC DNA]</scope>
    <source>
        <strain evidence="4">TB1705</strain>
        <tissue evidence="4">Leaf</tissue>
    </source>
</reference>
<keyword evidence="5" id="KW-1185">Reference proteome</keyword>
<evidence type="ECO:0000256" key="2">
    <source>
        <dbReference type="SAM" id="MobiDB-lite"/>
    </source>
</evidence>
<evidence type="ECO:0000256" key="1">
    <source>
        <dbReference type="ARBA" id="ARBA00023186"/>
    </source>
</evidence>
<keyword evidence="1" id="KW-0143">Chaperone</keyword>
<dbReference type="GO" id="GO:0051082">
    <property type="term" value="F:unfolded protein binding"/>
    <property type="evidence" value="ECO:0007669"/>
    <property type="project" value="InterPro"/>
</dbReference>
<dbReference type="SUPFAM" id="SSF49493">
    <property type="entry name" value="HSP40/DnaJ peptide-binding domain"/>
    <property type="match status" value="2"/>
</dbReference>
<evidence type="ECO:0000259" key="3">
    <source>
        <dbReference type="PROSITE" id="PS50076"/>
    </source>
</evidence>
<dbReference type="InterPro" id="IPR036869">
    <property type="entry name" value="J_dom_sf"/>
</dbReference>
<evidence type="ECO:0000313" key="4">
    <source>
        <dbReference type="EMBL" id="KAF6168936.1"/>
    </source>
</evidence>
<accession>A0A7J7NP42</accession>
<dbReference type="InterPro" id="IPR001623">
    <property type="entry name" value="DnaJ_domain"/>
</dbReference>
<proteinExistence type="predicted"/>
<dbReference type="EMBL" id="JACGCM010000671">
    <property type="protein sequence ID" value="KAF6168936.1"/>
    <property type="molecule type" value="Genomic_DNA"/>
</dbReference>
<gene>
    <name evidence="4" type="ORF">GIB67_038433</name>
</gene>
<organism evidence="4 5">
    <name type="scientific">Kingdonia uniflora</name>
    <dbReference type="NCBI Taxonomy" id="39325"/>
    <lineage>
        <taxon>Eukaryota</taxon>
        <taxon>Viridiplantae</taxon>
        <taxon>Streptophyta</taxon>
        <taxon>Embryophyta</taxon>
        <taxon>Tracheophyta</taxon>
        <taxon>Spermatophyta</taxon>
        <taxon>Magnoliopsida</taxon>
        <taxon>Ranunculales</taxon>
        <taxon>Circaeasteraceae</taxon>
        <taxon>Kingdonia</taxon>
    </lineage>
</organism>
<protein>
    <recommendedName>
        <fullName evidence="3">J domain-containing protein</fullName>
    </recommendedName>
</protein>
<name>A0A7J7NP42_9MAGN</name>
<dbReference type="PANTHER" id="PTHR24078">
    <property type="entry name" value="DNAJ HOMOLOG SUBFAMILY C MEMBER"/>
    <property type="match status" value="1"/>
</dbReference>
<dbReference type="InterPro" id="IPR018253">
    <property type="entry name" value="DnaJ_domain_CS"/>
</dbReference>
<dbReference type="SMART" id="SM00271">
    <property type="entry name" value="DnaJ"/>
    <property type="match status" value="1"/>
</dbReference>
<dbReference type="SUPFAM" id="SSF46565">
    <property type="entry name" value="Chaperone J-domain"/>
    <property type="match status" value="1"/>
</dbReference>
<dbReference type="PROSITE" id="PS00636">
    <property type="entry name" value="DNAJ_1"/>
    <property type="match status" value="1"/>
</dbReference>
<dbReference type="CDD" id="cd10747">
    <property type="entry name" value="DnaJ_C"/>
    <property type="match status" value="1"/>
</dbReference>
<comment type="caution">
    <text evidence="4">The sequence shown here is derived from an EMBL/GenBank/DDBJ whole genome shotgun (WGS) entry which is preliminary data.</text>
</comment>
<dbReference type="PRINTS" id="PR00625">
    <property type="entry name" value="JDOMAIN"/>
</dbReference>
<dbReference type="InterPro" id="IPR002939">
    <property type="entry name" value="DnaJ_C"/>
</dbReference>
<feature type="domain" description="J" evidence="3">
    <location>
        <begin position="5"/>
        <end position="71"/>
    </location>
</feature>
<dbReference type="FunFam" id="2.60.260.20:FF:000006">
    <property type="entry name" value="DnaJ subfamily B member 13"/>
    <property type="match status" value="1"/>
</dbReference>
<dbReference type="PROSITE" id="PS50076">
    <property type="entry name" value="DNAJ_2"/>
    <property type="match status" value="1"/>
</dbReference>
<evidence type="ECO:0000313" key="5">
    <source>
        <dbReference type="Proteomes" id="UP000541444"/>
    </source>
</evidence>